<evidence type="ECO:0000313" key="1">
    <source>
        <dbReference type="EMBL" id="RNA09172.1"/>
    </source>
</evidence>
<sequence>MLQTDGGDLMKKKNLEGLMKKNLSGILGWVSERGERSGAGVAGSGGGDGHVLMIEPMLLWSELESDSMPLSISSSLALTLN</sequence>
<evidence type="ECO:0000313" key="2">
    <source>
        <dbReference type="Proteomes" id="UP000276133"/>
    </source>
</evidence>
<proteinExistence type="predicted"/>
<reference evidence="1 2" key="1">
    <citation type="journal article" date="2018" name="Sci. Rep.">
        <title>Genomic signatures of local adaptation to the degree of environmental predictability in rotifers.</title>
        <authorList>
            <person name="Franch-Gras L."/>
            <person name="Hahn C."/>
            <person name="Garcia-Roger E.M."/>
            <person name="Carmona M.J."/>
            <person name="Serra M."/>
            <person name="Gomez A."/>
        </authorList>
    </citation>
    <scope>NUCLEOTIDE SEQUENCE [LARGE SCALE GENOMIC DNA]</scope>
    <source>
        <strain evidence="1">HYR1</strain>
    </source>
</reference>
<gene>
    <name evidence="1" type="ORF">BpHYR1_001043</name>
</gene>
<organism evidence="1 2">
    <name type="scientific">Brachionus plicatilis</name>
    <name type="common">Marine rotifer</name>
    <name type="synonym">Brachionus muelleri</name>
    <dbReference type="NCBI Taxonomy" id="10195"/>
    <lineage>
        <taxon>Eukaryota</taxon>
        <taxon>Metazoa</taxon>
        <taxon>Spiralia</taxon>
        <taxon>Gnathifera</taxon>
        <taxon>Rotifera</taxon>
        <taxon>Eurotatoria</taxon>
        <taxon>Monogononta</taxon>
        <taxon>Pseudotrocha</taxon>
        <taxon>Ploima</taxon>
        <taxon>Brachionidae</taxon>
        <taxon>Brachionus</taxon>
    </lineage>
</organism>
<comment type="caution">
    <text evidence="1">The sequence shown here is derived from an EMBL/GenBank/DDBJ whole genome shotgun (WGS) entry which is preliminary data.</text>
</comment>
<dbReference type="EMBL" id="REGN01006528">
    <property type="protein sequence ID" value="RNA09172.1"/>
    <property type="molecule type" value="Genomic_DNA"/>
</dbReference>
<dbReference type="Proteomes" id="UP000276133">
    <property type="component" value="Unassembled WGS sequence"/>
</dbReference>
<keyword evidence="2" id="KW-1185">Reference proteome</keyword>
<dbReference type="AlphaFoldDB" id="A0A3M7QD87"/>
<name>A0A3M7QD87_BRAPC</name>
<accession>A0A3M7QD87</accession>
<protein>
    <submittedName>
        <fullName evidence="1">Uncharacterized protein</fullName>
    </submittedName>
</protein>